<dbReference type="EMBL" id="BAABME010010408">
    <property type="protein sequence ID" value="GAA0178348.1"/>
    <property type="molecule type" value="Genomic_DNA"/>
</dbReference>
<dbReference type="Proteomes" id="UP001454036">
    <property type="component" value="Unassembled WGS sequence"/>
</dbReference>
<gene>
    <name evidence="1" type="ORF">LIER_29824</name>
</gene>
<comment type="caution">
    <text evidence="1">The sequence shown here is derived from an EMBL/GenBank/DDBJ whole genome shotgun (WGS) entry which is preliminary data.</text>
</comment>
<reference evidence="1 2" key="1">
    <citation type="submission" date="2024-01" db="EMBL/GenBank/DDBJ databases">
        <title>The complete chloroplast genome sequence of Lithospermum erythrorhizon: insights into the phylogenetic relationship among Boraginaceae species and the maternal lineages of purple gromwells.</title>
        <authorList>
            <person name="Okada T."/>
            <person name="Watanabe K."/>
        </authorList>
    </citation>
    <scope>NUCLEOTIDE SEQUENCE [LARGE SCALE GENOMIC DNA]</scope>
</reference>
<evidence type="ECO:0000313" key="2">
    <source>
        <dbReference type="Proteomes" id="UP001454036"/>
    </source>
</evidence>
<keyword evidence="2" id="KW-1185">Reference proteome</keyword>
<evidence type="ECO:0000313" key="1">
    <source>
        <dbReference type="EMBL" id="GAA0178348.1"/>
    </source>
</evidence>
<accession>A0AAV3RP13</accession>
<proteinExistence type="predicted"/>
<dbReference type="AlphaFoldDB" id="A0AAV3RP13"/>
<organism evidence="1 2">
    <name type="scientific">Lithospermum erythrorhizon</name>
    <name type="common">Purple gromwell</name>
    <name type="synonym">Lithospermum officinale var. erythrorhizon</name>
    <dbReference type="NCBI Taxonomy" id="34254"/>
    <lineage>
        <taxon>Eukaryota</taxon>
        <taxon>Viridiplantae</taxon>
        <taxon>Streptophyta</taxon>
        <taxon>Embryophyta</taxon>
        <taxon>Tracheophyta</taxon>
        <taxon>Spermatophyta</taxon>
        <taxon>Magnoliopsida</taxon>
        <taxon>eudicotyledons</taxon>
        <taxon>Gunneridae</taxon>
        <taxon>Pentapetalae</taxon>
        <taxon>asterids</taxon>
        <taxon>lamiids</taxon>
        <taxon>Boraginales</taxon>
        <taxon>Boraginaceae</taxon>
        <taxon>Boraginoideae</taxon>
        <taxon>Lithospermeae</taxon>
        <taxon>Lithospermum</taxon>
    </lineage>
</organism>
<sequence>MQPPREYKDLQKLTGCLASLRRFISKSGEQHREALAYEGTIILSVLEEPKDCRTHIAQYLVNGHLPDYAIEARKIKKRSFRTTPLHATGKTLFNLVYGSEIVLPAKAGLPTYRQMGFYEEENDHRMREQLNLADELRDQALYRM</sequence>
<name>A0AAV3RP13_LITER</name>
<protein>
    <submittedName>
        <fullName evidence="1">Uncharacterized protein</fullName>
    </submittedName>
</protein>